<sequence length="218" mass="24568">MMTFSVKDLKMQFDGTTIFDHVTFTVQNDDWLTITGESGSGKSTLLRIIAGLVDATSGTITLDSKNQWDYDISTYRQDVSYAVQSAQLFGKTVRDNLDLPFQVRNQTPDVNRELTLLRAMDLPESFLDKDVHELSGGQRQRVGVARNLLFPPKVLLLDEISTGLDAETKKTIWALIQQMQDRYHFAILSVTHDGEEIKHANAIMTLEDGEATINERTN</sequence>
<organism evidence="5 6">
    <name type="scientific">Weissella viridescens</name>
    <name type="common">Lactobacillus viridescens</name>
    <dbReference type="NCBI Taxonomy" id="1629"/>
    <lineage>
        <taxon>Bacteria</taxon>
        <taxon>Bacillati</taxon>
        <taxon>Bacillota</taxon>
        <taxon>Bacilli</taxon>
        <taxon>Lactobacillales</taxon>
        <taxon>Lactobacillaceae</taxon>
        <taxon>Weissella</taxon>
    </lineage>
</organism>
<evidence type="ECO:0000256" key="1">
    <source>
        <dbReference type="ARBA" id="ARBA00022448"/>
    </source>
</evidence>
<evidence type="ECO:0000313" key="5">
    <source>
        <dbReference type="EMBL" id="KRN47004.1"/>
    </source>
</evidence>
<dbReference type="PANTHER" id="PTHR42781">
    <property type="entry name" value="SPERMIDINE/PUTRESCINE IMPORT ATP-BINDING PROTEIN POTA"/>
    <property type="match status" value="1"/>
</dbReference>
<evidence type="ECO:0000256" key="2">
    <source>
        <dbReference type="ARBA" id="ARBA00022741"/>
    </source>
</evidence>
<dbReference type="PATRIC" id="fig|1629.5.peg.275"/>
<keyword evidence="6" id="KW-1185">Reference proteome</keyword>
<feature type="domain" description="ABC transporter" evidence="4">
    <location>
        <begin position="4"/>
        <end position="218"/>
    </location>
</feature>
<protein>
    <submittedName>
        <fullName evidence="5">ABC transporter, ATP-binding protein</fullName>
    </submittedName>
</protein>
<comment type="caution">
    <text evidence="5">The sequence shown here is derived from an EMBL/GenBank/DDBJ whole genome shotgun (WGS) entry which is preliminary data.</text>
</comment>
<dbReference type="InterPro" id="IPR027417">
    <property type="entry name" value="P-loop_NTPase"/>
</dbReference>
<keyword evidence="1" id="KW-0813">Transport</keyword>
<dbReference type="SUPFAM" id="SSF52540">
    <property type="entry name" value="P-loop containing nucleoside triphosphate hydrolases"/>
    <property type="match status" value="1"/>
</dbReference>
<evidence type="ECO:0000256" key="3">
    <source>
        <dbReference type="ARBA" id="ARBA00022840"/>
    </source>
</evidence>
<accession>A0A0R2HA60</accession>
<proteinExistence type="predicted"/>
<dbReference type="InterPro" id="IPR003439">
    <property type="entry name" value="ABC_transporter-like_ATP-bd"/>
</dbReference>
<reference evidence="5 6" key="1">
    <citation type="journal article" date="2015" name="Genome Announc.">
        <title>Expanding the biotechnology potential of lactobacilli through comparative genomics of 213 strains and associated genera.</title>
        <authorList>
            <person name="Sun Z."/>
            <person name="Harris H.M."/>
            <person name="McCann A."/>
            <person name="Guo C."/>
            <person name="Argimon S."/>
            <person name="Zhang W."/>
            <person name="Yang X."/>
            <person name="Jeffery I.B."/>
            <person name="Cooney J.C."/>
            <person name="Kagawa T.F."/>
            <person name="Liu W."/>
            <person name="Song Y."/>
            <person name="Salvetti E."/>
            <person name="Wrobel A."/>
            <person name="Rasinkangas P."/>
            <person name="Parkhill J."/>
            <person name="Rea M.C."/>
            <person name="O'Sullivan O."/>
            <person name="Ritari J."/>
            <person name="Douillard F.P."/>
            <person name="Paul Ross R."/>
            <person name="Yang R."/>
            <person name="Briner A.E."/>
            <person name="Felis G.E."/>
            <person name="de Vos W.M."/>
            <person name="Barrangou R."/>
            <person name="Klaenhammer T.R."/>
            <person name="Caufield P.W."/>
            <person name="Cui Y."/>
            <person name="Zhang H."/>
            <person name="O'Toole P.W."/>
        </authorList>
    </citation>
    <scope>NUCLEOTIDE SEQUENCE [LARGE SCALE GENOMIC DNA]</scope>
    <source>
        <strain evidence="5 6">DSM 20410</strain>
    </source>
</reference>
<evidence type="ECO:0000259" key="4">
    <source>
        <dbReference type="PROSITE" id="PS50893"/>
    </source>
</evidence>
<dbReference type="EMBL" id="JQBM01000001">
    <property type="protein sequence ID" value="KRN47004.1"/>
    <property type="molecule type" value="Genomic_DNA"/>
</dbReference>
<dbReference type="AlphaFoldDB" id="A0A0R2HA60"/>
<dbReference type="SMART" id="SM00382">
    <property type="entry name" value="AAA"/>
    <property type="match status" value="1"/>
</dbReference>
<gene>
    <name evidence="5" type="ORF">IV50_GL000272</name>
</gene>
<dbReference type="PROSITE" id="PS50893">
    <property type="entry name" value="ABC_TRANSPORTER_2"/>
    <property type="match status" value="1"/>
</dbReference>
<dbReference type="InterPro" id="IPR050093">
    <property type="entry name" value="ABC_SmlMolc_Importer"/>
</dbReference>
<dbReference type="OrthoDB" id="9785080at2"/>
<dbReference type="Proteomes" id="UP000051992">
    <property type="component" value="Unassembled WGS sequence"/>
</dbReference>
<dbReference type="PROSITE" id="PS00211">
    <property type="entry name" value="ABC_TRANSPORTER_1"/>
    <property type="match status" value="1"/>
</dbReference>
<dbReference type="InterPro" id="IPR003593">
    <property type="entry name" value="AAA+_ATPase"/>
</dbReference>
<dbReference type="PANTHER" id="PTHR42781:SF4">
    <property type="entry name" value="SPERMIDINE_PUTRESCINE IMPORT ATP-BINDING PROTEIN POTA"/>
    <property type="match status" value="1"/>
</dbReference>
<dbReference type="GO" id="GO:0005524">
    <property type="term" value="F:ATP binding"/>
    <property type="evidence" value="ECO:0007669"/>
    <property type="project" value="UniProtKB-KW"/>
</dbReference>
<dbReference type="Pfam" id="PF00005">
    <property type="entry name" value="ABC_tran"/>
    <property type="match status" value="1"/>
</dbReference>
<dbReference type="GO" id="GO:0016887">
    <property type="term" value="F:ATP hydrolysis activity"/>
    <property type="evidence" value="ECO:0007669"/>
    <property type="project" value="InterPro"/>
</dbReference>
<keyword evidence="3 5" id="KW-0067">ATP-binding</keyword>
<dbReference type="Gene3D" id="3.40.50.300">
    <property type="entry name" value="P-loop containing nucleotide triphosphate hydrolases"/>
    <property type="match status" value="1"/>
</dbReference>
<keyword evidence="2" id="KW-0547">Nucleotide-binding</keyword>
<dbReference type="InterPro" id="IPR017871">
    <property type="entry name" value="ABC_transporter-like_CS"/>
</dbReference>
<name>A0A0R2HA60_WEIVI</name>
<evidence type="ECO:0000313" key="6">
    <source>
        <dbReference type="Proteomes" id="UP000051992"/>
    </source>
</evidence>